<dbReference type="AlphaFoldDB" id="A0A151IEH8"/>
<proteinExistence type="predicted"/>
<name>A0A151IEH8_9HYME</name>
<accession>A0A151IEH8</accession>
<reference evidence="1 2" key="1">
    <citation type="submission" date="2016-03" db="EMBL/GenBank/DDBJ databases">
        <title>Cyphomyrmex costatus WGS genome.</title>
        <authorList>
            <person name="Nygaard S."/>
            <person name="Hu H."/>
            <person name="Boomsma J."/>
            <person name="Zhang G."/>
        </authorList>
    </citation>
    <scope>NUCLEOTIDE SEQUENCE [LARGE SCALE GENOMIC DNA]</scope>
    <source>
        <strain evidence="1">MS0001</strain>
        <tissue evidence="1">Whole body</tissue>
    </source>
</reference>
<organism evidence="1 2">
    <name type="scientific">Cyphomyrmex costatus</name>
    <dbReference type="NCBI Taxonomy" id="456900"/>
    <lineage>
        <taxon>Eukaryota</taxon>
        <taxon>Metazoa</taxon>
        <taxon>Ecdysozoa</taxon>
        <taxon>Arthropoda</taxon>
        <taxon>Hexapoda</taxon>
        <taxon>Insecta</taxon>
        <taxon>Pterygota</taxon>
        <taxon>Neoptera</taxon>
        <taxon>Endopterygota</taxon>
        <taxon>Hymenoptera</taxon>
        <taxon>Apocrita</taxon>
        <taxon>Aculeata</taxon>
        <taxon>Formicoidea</taxon>
        <taxon>Formicidae</taxon>
        <taxon>Myrmicinae</taxon>
        <taxon>Cyphomyrmex</taxon>
    </lineage>
</organism>
<sequence length="153" mass="16441">NVHLRCGTCGGLLWSGVGPGPEGGGGNGGIGGVDRPVAGGTVVAGSRMLQRTRWPGPAAAETPAATPDQSNTRHVFLRSYILVRELVRKKLGFAKRIVDDDNANDYNYNGDSADNNDDYRNGDDDNDYQNCIVIIIVITTTTIKTMMTIMTRQ</sequence>
<dbReference type="Proteomes" id="UP000078542">
    <property type="component" value="Unassembled WGS sequence"/>
</dbReference>
<gene>
    <name evidence="1" type="ORF">ALC62_10033</name>
</gene>
<evidence type="ECO:0000313" key="1">
    <source>
        <dbReference type="EMBL" id="KYM99211.1"/>
    </source>
</evidence>
<feature type="non-terminal residue" evidence="1">
    <location>
        <position position="1"/>
    </location>
</feature>
<dbReference type="EMBL" id="KQ977870">
    <property type="protein sequence ID" value="KYM99211.1"/>
    <property type="molecule type" value="Genomic_DNA"/>
</dbReference>
<evidence type="ECO:0000313" key="2">
    <source>
        <dbReference type="Proteomes" id="UP000078542"/>
    </source>
</evidence>
<keyword evidence="2" id="KW-1185">Reference proteome</keyword>
<protein>
    <submittedName>
        <fullName evidence="1">Uncharacterized protein</fullName>
    </submittedName>
</protein>